<dbReference type="EMBL" id="UINC01178679">
    <property type="protein sequence ID" value="SVD86979.1"/>
    <property type="molecule type" value="Genomic_DNA"/>
</dbReference>
<dbReference type="AlphaFoldDB" id="A0A382YVK9"/>
<dbReference type="PANTHER" id="PTHR48106:SF18">
    <property type="entry name" value="QUINONE OXIDOREDUCTASE PIG3"/>
    <property type="match status" value="1"/>
</dbReference>
<feature type="domain" description="Alcohol dehydrogenase-like N-terminal" evidence="3">
    <location>
        <begin position="26"/>
        <end position="89"/>
    </location>
</feature>
<dbReference type="PANTHER" id="PTHR48106">
    <property type="entry name" value="QUINONE OXIDOREDUCTASE PIG3-RELATED"/>
    <property type="match status" value="1"/>
</dbReference>
<feature type="non-terminal residue" evidence="4">
    <location>
        <position position="96"/>
    </location>
</feature>
<proteinExistence type="predicted"/>
<organism evidence="4">
    <name type="scientific">marine metagenome</name>
    <dbReference type="NCBI Taxonomy" id="408172"/>
    <lineage>
        <taxon>unclassified sequences</taxon>
        <taxon>metagenomes</taxon>
        <taxon>ecological metagenomes</taxon>
    </lineage>
</organism>
<dbReference type="GO" id="GO:0070402">
    <property type="term" value="F:NADPH binding"/>
    <property type="evidence" value="ECO:0007669"/>
    <property type="project" value="TreeGrafter"/>
</dbReference>
<evidence type="ECO:0000259" key="3">
    <source>
        <dbReference type="Pfam" id="PF08240"/>
    </source>
</evidence>
<dbReference type="Pfam" id="PF08240">
    <property type="entry name" value="ADH_N"/>
    <property type="match status" value="1"/>
</dbReference>
<name>A0A382YVK9_9ZZZZ</name>
<keyword evidence="1" id="KW-0521">NADP</keyword>
<sequence>MRGVKVREPGGPEVLEIVELPEPVAGSGQLLVRNFAAGVNRADLLQRRGLYPPPAGESDILGLEFAGEVAAVGEGIESFVRGDRVFGLCAGGAYAE</sequence>
<evidence type="ECO:0000256" key="2">
    <source>
        <dbReference type="ARBA" id="ARBA00023002"/>
    </source>
</evidence>
<gene>
    <name evidence="4" type="ORF">METZ01_LOCUS439833</name>
</gene>
<accession>A0A382YVK9</accession>
<dbReference type="InterPro" id="IPR013154">
    <property type="entry name" value="ADH-like_N"/>
</dbReference>
<dbReference type="Gene3D" id="3.90.180.10">
    <property type="entry name" value="Medium-chain alcohol dehydrogenases, catalytic domain"/>
    <property type="match status" value="1"/>
</dbReference>
<keyword evidence="2" id="KW-0560">Oxidoreductase</keyword>
<evidence type="ECO:0000256" key="1">
    <source>
        <dbReference type="ARBA" id="ARBA00022857"/>
    </source>
</evidence>
<reference evidence="4" key="1">
    <citation type="submission" date="2018-05" db="EMBL/GenBank/DDBJ databases">
        <authorList>
            <person name="Lanie J.A."/>
            <person name="Ng W.-L."/>
            <person name="Kazmierczak K.M."/>
            <person name="Andrzejewski T.M."/>
            <person name="Davidsen T.M."/>
            <person name="Wayne K.J."/>
            <person name="Tettelin H."/>
            <person name="Glass J.I."/>
            <person name="Rusch D."/>
            <person name="Podicherti R."/>
            <person name="Tsui H.-C.T."/>
            <person name="Winkler M.E."/>
        </authorList>
    </citation>
    <scope>NUCLEOTIDE SEQUENCE</scope>
</reference>
<protein>
    <recommendedName>
        <fullName evidence="3">Alcohol dehydrogenase-like N-terminal domain-containing protein</fullName>
    </recommendedName>
</protein>
<dbReference type="InterPro" id="IPR011032">
    <property type="entry name" value="GroES-like_sf"/>
</dbReference>
<dbReference type="GO" id="GO:0016651">
    <property type="term" value="F:oxidoreductase activity, acting on NAD(P)H"/>
    <property type="evidence" value="ECO:0007669"/>
    <property type="project" value="TreeGrafter"/>
</dbReference>
<evidence type="ECO:0000313" key="4">
    <source>
        <dbReference type="EMBL" id="SVD86979.1"/>
    </source>
</evidence>
<dbReference type="SUPFAM" id="SSF50129">
    <property type="entry name" value="GroES-like"/>
    <property type="match status" value="1"/>
</dbReference>